<reference evidence="2 3" key="1">
    <citation type="journal article" date="2015" name="Nat. Commun.">
        <title>Genomic and transcriptomic evidence for scavenging of diverse organic compounds by widespread deep-sea archaea.</title>
        <authorList>
            <person name="Li M."/>
            <person name="Baker B.J."/>
            <person name="Anantharaman K."/>
            <person name="Jain S."/>
            <person name="Breier J.A."/>
            <person name="Dick G.J."/>
        </authorList>
    </citation>
    <scope>NUCLEOTIDE SEQUENCE [LARGE SCALE GENOMIC DNA]</scope>
    <source>
        <strain evidence="2">Cayman_51_deep</strain>
    </source>
</reference>
<keyword evidence="1" id="KW-0812">Transmembrane</keyword>
<keyword evidence="1" id="KW-0472">Membrane</keyword>
<protein>
    <submittedName>
        <fullName evidence="2">Uncharacterized protein</fullName>
    </submittedName>
</protein>
<evidence type="ECO:0000313" key="3">
    <source>
        <dbReference type="Proteomes" id="UP000248161"/>
    </source>
</evidence>
<dbReference type="AlphaFoldDB" id="A0A2V3HQ93"/>
<dbReference type="Proteomes" id="UP000248161">
    <property type="component" value="Unassembled WGS sequence"/>
</dbReference>
<proteinExistence type="predicted"/>
<organism evidence="2 3">
    <name type="scientific">Candidatus Thalassarchaeum betae</name>
    <dbReference type="NCBI Taxonomy" id="2599289"/>
    <lineage>
        <taxon>Archaea</taxon>
        <taxon>Methanobacteriati</taxon>
        <taxon>Thermoplasmatota</taxon>
        <taxon>Candidatus Poseidoniia</taxon>
        <taxon>Candidatus Poseidoniales</taxon>
        <taxon>Candidatus Thalassarchaeaceae</taxon>
        <taxon>Candidatus Thalassarchaeum</taxon>
    </lineage>
</organism>
<keyword evidence="1" id="KW-1133">Transmembrane helix</keyword>
<accession>A0A2V3HQ93</accession>
<comment type="caution">
    <text evidence="2">The sequence shown here is derived from an EMBL/GenBank/DDBJ whole genome shotgun (WGS) entry which is preliminary data.</text>
</comment>
<feature type="transmembrane region" description="Helical" evidence="1">
    <location>
        <begin position="137"/>
        <end position="160"/>
    </location>
</feature>
<evidence type="ECO:0000256" key="1">
    <source>
        <dbReference type="SAM" id="Phobius"/>
    </source>
</evidence>
<evidence type="ECO:0000313" key="2">
    <source>
        <dbReference type="EMBL" id="PXF21260.1"/>
    </source>
</evidence>
<name>A0A2V3HQ93_9ARCH</name>
<dbReference type="EMBL" id="PSPG01000010">
    <property type="protein sequence ID" value="PXF21260.1"/>
    <property type="molecule type" value="Genomic_DNA"/>
</dbReference>
<sequence length="217" mass="23732">MSERITWIAVLALILVLAAGSVQAEHEWDHRYTIEGKILSPDGNAVRWMNVEIDCSDGATDQSLCDHNANRSDGTGFFGSYELVLHVHSTDDGKLLVLNVDGQRFEHTMDLIGPDGEPLEEDRFVNHDLRLDVDPGFWHSLAASLLLASVLLGGLLGLIIKIRKPKQKASKIVTSYSSSGGFVDCPECSARLRPRNVEAHMLKAHGIEASSTGETES</sequence>
<gene>
    <name evidence="2" type="ORF">CXX69_05115</name>
</gene>